<reference evidence="2 3" key="1">
    <citation type="journal article" date="2025" name="Microbiol. Resour. Announc.">
        <title>Draft genome sequences for Neonectria magnoliae and Neonectria punicea, canker pathogens of Liriodendron tulipifera and Acer saccharum in West Virginia.</title>
        <authorList>
            <person name="Petronek H.M."/>
            <person name="Kasson M.T."/>
            <person name="Metheny A.M."/>
            <person name="Stauder C.M."/>
            <person name="Lovett B."/>
            <person name="Lynch S.C."/>
            <person name="Garnas J.R."/>
            <person name="Kasson L.R."/>
            <person name="Stajich J.E."/>
        </authorList>
    </citation>
    <scope>NUCLEOTIDE SEQUENCE [LARGE SCALE GENOMIC DNA]</scope>
    <source>
        <strain evidence="2 3">NRRL 64653</strain>
    </source>
</reference>
<evidence type="ECO:0000256" key="1">
    <source>
        <dbReference type="SAM" id="MobiDB-lite"/>
    </source>
</evidence>
<proteinExistence type="predicted"/>
<gene>
    <name evidence="2" type="ORF">QQX98_001368</name>
</gene>
<comment type="caution">
    <text evidence="2">The sequence shown here is derived from an EMBL/GenBank/DDBJ whole genome shotgun (WGS) entry which is preliminary data.</text>
</comment>
<dbReference type="EMBL" id="JAZAVJ010000013">
    <property type="protein sequence ID" value="KAK7422807.1"/>
    <property type="molecule type" value="Genomic_DNA"/>
</dbReference>
<protein>
    <submittedName>
        <fullName evidence="2">Uncharacterized protein</fullName>
    </submittedName>
</protein>
<keyword evidence="3" id="KW-1185">Reference proteome</keyword>
<dbReference type="PANTHER" id="PTHR33112">
    <property type="entry name" value="DOMAIN PROTEIN, PUTATIVE-RELATED"/>
    <property type="match status" value="1"/>
</dbReference>
<evidence type="ECO:0000313" key="2">
    <source>
        <dbReference type="EMBL" id="KAK7422807.1"/>
    </source>
</evidence>
<dbReference type="PANTHER" id="PTHR33112:SF10">
    <property type="entry name" value="TOL"/>
    <property type="match status" value="1"/>
</dbReference>
<evidence type="ECO:0000313" key="3">
    <source>
        <dbReference type="Proteomes" id="UP001498476"/>
    </source>
</evidence>
<sequence length="345" mass="38598">MSACESIPSGLPAPLDLVAATDRHWRKRLQEAAISMEPLLATAFDSLDQFWEKAVSTYTRCDLTYPSDRLKAFWGIAKLVRDALGEEYGEGLWANGLHEQLAWRSANDDPPPRPEEKENETEQALEKSPSWSWASLKGPLFQLKKHLFHHRDVRVFNSWKEDLEDMGEKLKRKSLVGARQQQAKGLSEPTRPTAIASTSTEPSKLADFSPELSAHSIAIQGHVGHGTLEQPKDGNRWVLVAGPDQHSNASSRAFPDYKPHGASCKFLLLAASHVSDSFEDRYSGLGILVESVGEAIENRFRRVGAFTFLDVEQDDWDVLRRACGQTPEQITAKVKVEDGIKIWLE</sequence>
<name>A0ABR1HPR0_9HYPO</name>
<accession>A0ABR1HPR0</accession>
<dbReference type="Proteomes" id="UP001498476">
    <property type="component" value="Unassembled WGS sequence"/>
</dbReference>
<feature type="region of interest" description="Disordered" evidence="1">
    <location>
        <begin position="104"/>
        <end position="128"/>
    </location>
</feature>
<feature type="region of interest" description="Disordered" evidence="1">
    <location>
        <begin position="174"/>
        <end position="206"/>
    </location>
</feature>
<organism evidence="2 3">
    <name type="scientific">Neonectria punicea</name>
    <dbReference type="NCBI Taxonomy" id="979145"/>
    <lineage>
        <taxon>Eukaryota</taxon>
        <taxon>Fungi</taxon>
        <taxon>Dikarya</taxon>
        <taxon>Ascomycota</taxon>
        <taxon>Pezizomycotina</taxon>
        <taxon>Sordariomycetes</taxon>
        <taxon>Hypocreomycetidae</taxon>
        <taxon>Hypocreales</taxon>
        <taxon>Nectriaceae</taxon>
        <taxon>Neonectria</taxon>
    </lineage>
</organism>
<feature type="compositionally biased region" description="Basic and acidic residues" evidence="1">
    <location>
        <begin position="106"/>
        <end position="116"/>
    </location>
</feature>